<gene>
    <name evidence="1" type="ORF">OS493_020220</name>
</gene>
<evidence type="ECO:0000313" key="2">
    <source>
        <dbReference type="Proteomes" id="UP001163046"/>
    </source>
</evidence>
<dbReference type="EMBL" id="MU825885">
    <property type="protein sequence ID" value="KAJ7384641.1"/>
    <property type="molecule type" value="Genomic_DNA"/>
</dbReference>
<reference evidence="1" key="1">
    <citation type="submission" date="2023-01" db="EMBL/GenBank/DDBJ databases">
        <title>Genome assembly of the deep-sea coral Lophelia pertusa.</title>
        <authorList>
            <person name="Herrera S."/>
            <person name="Cordes E."/>
        </authorList>
    </citation>
    <scope>NUCLEOTIDE SEQUENCE</scope>
    <source>
        <strain evidence="1">USNM1676648</strain>
        <tissue evidence="1">Polyp</tissue>
    </source>
</reference>
<name>A0A9X0D2X9_9CNID</name>
<evidence type="ECO:0000313" key="1">
    <source>
        <dbReference type="EMBL" id="KAJ7384641.1"/>
    </source>
</evidence>
<organism evidence="1 2">
    <name type="scientific">Desmophyllum pertusum</name>
    <dbReference type="NCBI Taxonomy" id="174260"/>
    <lineage>
        <taxon>Eukaryota</taxon>
        <taxon>Metazoa</taxon>
        <taxon>Cnidaria</taxon>
        <taxon>Anthozoa</taxon>
        <taxon>Hexacorallia</taxon>
        <taxon>Scleractinia</taxon>
        <taxon>Caryophylliina</taxon>
        <taxon>Caryophylliidae</taxon>
        <taxon>Desmophyllum</taxon>
    </lineage>
</organism>
<accession>A0A9X0D2X9</accession>
<keyword evidence="2" id="KW-1185">Reference proteome</keyword>
<proteinExistence type="predicted"/>
<comment type="caution">
    <text evidence="1">The sequence shown here is derived from an EMBL/GenBank/DDBJ whole genome shotgun (WGS) entry which is preliminary data.</text>
</comment>
<dbReference type="Proteomes" id="UP001163046">
    <property type="component" value="Unassembled WGS sequence"/>
</dbReference>
<protein>
    <submittedName>
        <fullName evidence="1">Uncharacterized protein</fullName>
    </submittedName>
</protein>
<sequence length="50" mass="5219">MGDNGKKLASESKERANILRDVKTCGTGAVGYGEENGSEFNTTAIVGEVN</sequence>
<dbReference type="AlphaFoldDB" id="A0A9X0D2X9"/>